<protein>
    <submittedName>
        <fullName evidence="2">Uncharacterized protein</fullName>
    </submittedName>
</protein>
<feature type="region of interest" description="Disordered" evidence="1">
    <location>
        <begin position="1"/>
        <end position="51"/>
    </location>
</feature>
<evidence type="ECO:0000256" key="1">
    <source>
        <dbReference type="SAM" id="MobiDB-lite"/>
    </source>
</evidence>
<sequence length="51" mass="5692">MSTASSFNRRSDRDATVVHSSPLFSHGRDLNYPASDHHRSADHRISPSISQ</sequence>
<proteinExistence type="predicted"/>
<name>A0AA88J4K2_FICCA</name>
<evidence type="ECO:0000313" key="2">
    <source>
        <dbReference type="EMBL" id="GMN61925.1"/>
    </source>
</evidence>
<evidence type="ECO:0000313" key="3">
    <source>
        <dbReference type="Proteomes" id="UP001187192"/>
    </source>
</evidence>
<comment type="caution">
    <text evidence="2">The sequence shown here is derived from an EMBL/GenBank/DDBJ whole genome shotgun (WGS) entry which is preliminary data.</text>
</comment>
<gene>
    <name evidence="2" type="ORF">TIFTF001_030998</name>
</gene>
<dbReference type="EMBL" id="BTGU01000119">
    <property type="protein sequence ID" value="GMN61925.1"/>
    <property type="molecule type" value="Genomic_DNA"/>
</dbReference>
<reference evidence="2" key="1">
    <citation type="submission" date="2023-07" db="EMBL/GenBank/DDBJ databases">
        <title>draft genome sequence of fig (Ficus carica).</title>
        <authorList>
            <person name="Takahashi T."/>
            <person name="Nishimura K."/>
        </authorList>
    </citation>
    <scope>NUCLEOTIDE SEQUENCE</scope>
</reference>
<dbReference type="AlphaFoldDB" id="A0AA88J4K2"/>
<feature type="compositionally biased region" description="Basic and acidic residues" evidence="1">
    <location>
        <begin position="35"/>
        <end position="45"/>
    </location>
</feature>
<accession>A0AA88J4K2</accession>
<dbReference type="Proteomes" id="UP001187192">
    <property type="component" value="Unassembled WGS sequence"/>
</dbReference>
<organism evidence="2 3">
    <name type="scientific">Ficus carica</name>
    <name type="common">Common fig</name>
    <dbReference type="NCBI Taxonomy" id="3494"/>
    <lineage>
        <taxon>Eukaryota</taxon>
        <taxon>Viridiplantae</taxon>
        <taxon>Streptophyta</taxon>
        <taxon>Embryophyta</taxon>
        <taxon>Tracheophyta</taxon>
        <taxon>Spermatophyta</taxon>
        <taxon>Magnoliopsida</taxon>
        <taxon>eudicotyledons</taxon>
        <taxon>Gunneridae</taxon>
        <taxon>Pentapetalae</taxon>
        <taxon>rosids</taxon>
        <taxon>fabids</taxon>
        <taxon>Rosales</taxon>
        <taxon>Moraceae</taxon>
        <taxon>Ficeae</taxon>
        <taxon>Ficus</taxon>
    </lineage>
</organism>
<keyword evidence="3" id="KW-1185">Reference proteome</keyword>